<dbReference type="InterPro" id="IPR056442">
    <property type="entry name" value="GINT1_N"/>
</dbReference>
<evidence type="ECO:0000259" key="1">
    <source>
        <dbReference type="Pfam" id="PF24793"/>
    </source>
</evidence>
<dbReference type="EMBL" id="MZXW01000004">
    <property type="protein sequence ID" value="RXT54053.1"/>
    <property type="molecule type" value="Genomic_DNA"/>
</dbReference>
<sequence length="530" mass="57305">MRICLYLDPSRLLRWHQWLAEALAETPGNEVSCAFAAARRPLPSMCRLLIDLERLVYGFGANGATDPVETVVRSLPARPAGDVDVVINFSGEEPLSAGGRVLTPLFNGVPGEIGVMTALVNHQDLLVDLHDTAFPTGSWMARPARLDRDVFAAGLDSALSCAVALILKALRREAGATASDARAAQTTAPCLGALSALAFATSTVASKAIRFLDVLARGGKTWGIGWRFDESASLLDKGNAAFRVLTSPANGYLADPFSFRHQGRDFIFVEQYLNTKGRGCIAVVTADRNGTTTPPQIVVEEPHHLSYPFVFEQDGQIWMIPESGAARSVSLYRAVEFPHRWTREACLVEGIECYDTTPLQHAGAFWFFVSPRPWGSTSWDVLSIYRAESLTGEWAPHAENPVLLDAKLSRPAGAFIRQGGRTLRPVQDCSRRYGGAVTFCQIEALDRSTFVQTPVGRIRSGTLGCHTYNRHSGLEVVDLFGHVSGLREVALTYGPLATRPSVACDQAPAAADSDFATEADSGTAKTALKA</sequence>
<dbReference type="RefSeq" id="WP_129267393.1">
    <property type="nucleotide sequence ID" value="NZ_MZXW01000004.1"/>
</dbReference>
<evidence type="ECO:0000313" key="2">
    <source>
        <dbReference type="EMBL" id="RXT54053.1"/>
    </source>
</evidence>
<organism evidence="2 3">
    <name type="scientific">Bradyrhizobium betae</name>
    <dbReference type="NCBI Taxonomy" id="244734"/>
    <lineage>
        <taxon>Bacteria</taxon>
        <taxon>Pseudomonadati</taxon>
        <taxon>Pseudomonadota</taxon>
        <taxon>Alphaproteobacteria</taxon>
        <taxon>Hyphomicrobiales</taxon>
        <taxon>Nitrobacteraceae</taxon>
        <taxon>Bradyrhizobium</taxon>
    </lineage>
</organism>
<dbReference type="SUPFAM" id="SSF75005">
    <property type="entry name" value="Arabinanase/levansucrase/invertase"/>
    <property type="match status" value="1"/>
</dbReference>
<dbReference type="Pfam" id="PF24793">
    <property type="entry name" value="GINT1_N"/>
    <property type="match status" value="1"/>
</dbReference>
<name>A0A4Q1VRJ6_9BRAD</name>
<dbReference type="InterPro" id="IPR023296">
    <property type="entry name" value="Glyco_hydro_beta-prop_sf"/>
</dbReference>
<dbReference type="OrthoDB" id="3771157at2"/>
<gene>
    <name evidence="2" type="ORF">B5V03_00870</name>
</gene>
<accession>A0A4Q1VRJ6</accession>
<evidence type="ECO:0000313" key="3">
    <source>
        <dbReference type="Proteomes" id="UP000290819"/>
    </source>
</evidence>
<proteinExistence type="predicted"/>
<dbReference type="Proteomes" id="UP000290819">
    <property type="component" value="Unassembled WGS sequence"/>
</dbReference>
<reference evidence="2 3" key="1">
    <citation type="submission" date="2017-03" db="EMBL/GenBank/DDBJ databases">
        <authorList>
            <person name="Safronova V.I."/>
            <person name="Sazanova A.L."/>
            <person name="Chirak E.R."/>
        </authorList>
    </citation>
    <scope>NUCLEOTIDE SEQUENCE [LARGE SCALE GENOMIC DNA]</scope>
    <source>
        <strain evidence="2 3">Opo-243</strain>
    </source>
</reference>
<feature type="domain" description="Glucosamine inositolphosphorylceramide transferase 1 N-terminal" evidence="1">
    <location>
        <begin position="250"/>
        <end position="455"/>
    </location>
</feature>
<dbReference type="AlphaFoldDB" id="A0A4Q1VRJ6"/>
<keyword evidence="3" id="KW-1185">Reference proteome</keyword>
<protein>
    <recommendedName>
        <fullName evidence="1">Glucosamine inositolphosphorylceramide transferase 1 N-terminal domain-containing protein</fullName>
    </recommendedName>
</protein>
<comment type="caution">
    <text evidence="2">The sequence shown here is derived from an EMBL/GenBank/DDBJ whole genome shotgun (WGS) entry which is preliminary data.</text>
</comment>